<feature type="region of interest" description="Disordered" evidence="1">
    <location>
        <begin position="1"/>
        <end position="30"/>
    </location>
</feature>
<name>A0AAV4CXM4_9GAST</name>
<organism evidence="2 3">
    <name type="scientific">Plakobranchus ocellatus</name>
    <dbReference type="NCBI Taxonomy" id="259542"/>
    <lineage>
        <taxon>Eukaryota</taxon>
        <taxon>Metazoa</taxon>
        <taxon>Spiralia</taxon>
        <taxon>Lophotrochozoa</taxon>
        <taxon>Mollusca</taxon>
        <taxon>Gastropoda</taxon>
        <taxon>Heterobranchia</taxon>
        <taxon>Euthyneura</taxon>
        <taxon>Panpulmonata</taxon>
        <taxon>Sacoglossa</taxon>
        <taxon>Placobranchoidea</taxon>
        <taxon>Plakobranchidae</taxon>
        <taxon>Plakobranchus</taxon>
    </lineage>
</organism>
<protein>
    <submittedName>
        <fullName evidence="2">Uncharacterized protein</fullName>
    </submittedName>
</protein>
<dbReference type="AlphaFoldDB" id="A0AAV4CXM4"/>
<evidence type="ECO:0000256" key="1">
    <source>
        <dbReference type="SAM" id="MobiDB-lite"/>
    </source>
</evidence>
<dbReference type="Proteomes" id="UP000735302">
    <property type="component" value="Unassembled WGS sequence"/>
</dbReference>
<dbReference type="EMBL" id="BLXT01007118">
    <property type="protein sequence ID" value="GFO36662.1"/>
    <property type="molecule type" value="Genomic_DNA"/>
</dbReference>
<gene>
    <name evidence="2" type="ORF">PoB_006316700</name>
</gene>
<sequence>MTTKMMMTFGDDDDDYSDEDNDDDNDHRSWKYHRPRSRKIELRYKWCIQKILTQNHLTKTAEFHRTYKQRWKDFCMTNRGKIYGTRSSGIHRTK</sequence>
<feature type="compositionally biased region" description="Acidic residues" evidence="1">
    <location>
        <begin position="10"/>
        <end position="24"/>
    </location>
</feature>
<keyword evidence="3" id="KW-1185">Reference proteome</keyword>
<evidence type="ECO:0000313" key="2">
    <source>
        <dbReference type="EMBL" id="GFO36662.1"/>
    </source>
</evidence>
<comment type="caution">
    <text evidence="2">The sequence shown here is derived from an EMBL/GenBank/DDBJ whole genome shotgun (WGS) entry which is preliminary data.</text>
</comment>
<proteinExistence type="predicted"/>
<reference evidence="2 3" key="1">
    <citation type="journal article" date="2021" name="Elife">
        <title>Chloroplast acquisition without the gene transfer in kleptoplastic sea slugs, Plakobranchus ocellatus.</title>
        <authorList>
            <person name="Maeda T."/>
            <person name="Takahashi S."/>
            <person name="Yoshida T."/>
            <person name="Shimamura S."/>
            <person name="Takaki Y."/>
            <person name="Nagai Y."/>
            <person name="Toyoda A."/>
            <person name="Suzuki Y."/>
            <person name="Arimoto A."/>
            <person name="Ishii H."/>
            <person name="Satoh N."/>
            <person name="Nishiyama T."/>
            <person name="Hasebe M."/>
            <person name="Maruyama T."/>
            <person name="Minagawa J."/>
            <person name="Obokata J."/>
            <person name="Shigenobu S."/>
        </authorList>
    </citation>
    <scope>NUCLEOTIDE SEQUENCE [LARGE SCALE GENOMIC DNA]</scope>
</reference>
<accession>A0AAV4CXM4</accession>
<evidence type="ECO:0000313" key="3">
    <source>
        <dbReference type="Proteomes" id="UP000735302"/>
    </source>
</evidence>